<accession>A0AA38CIB7</accession>
<comment type="caution">
    <text evidence="1">The sequence shown here is derived from an EMBL/GenBank/DDBJ whole genome shotgun (WGS) entry which is preliminary data.</text>
</comment>
<feature type="non-terminal residue" evidence="1">
    <location>
        <position position="117"/>
    </location>
</feature>
<protein>
    <submittedName>
        <fullName evidence="1">Uncharacterized protein</fullName>
    </submittedName>
</protein>
<dbReference type="Proteomes" id="UP000824469">
    <property type="component" value="Unassembled WGS sequence"/>
</dbReference>
<evidence type="ECO:0000313" key="1">
    <source>
        <dbReference type="EMBL" id="KAH9300001.1"/>
    </source>
</evidence>
<keyword evidence="2" id="KW-1185">Reference proteome</keyword>
<reference evidence="1 2" key="1">
    <citation type="journal article" date="2021" name="Nat. Plants">
        <title>The Taxus genome provides insights into paclitaxel biosynthesis.</title>
        <authorList>
            <person name="Xiong X."/>
            <person name="Gou J."/>
            <person name="Liao Q."/>
            <person name="Li Y."/>
            <person name="Zhou Q."/>
            <person name="Bi G."/>
            <person name="Li C."/>
            <person name="Du R."/>
            <person name="Wang X."/>
            <person name="Sun T."/>
            <person name="Guo L."/>
            <person name="Liang H."/>
            <person name="Lu P."/>
            <person name="Wu Y."/>
            <person name="Zhang Z."/>
            <person name="Ro D.K."/>
            <person name="Shang Y."/>
            <person name="Huang S."/>
            <person name="Yan J."/>
        </authorList>
    </citation>
    <scope>NUCLEOTIDE SEQUENCE [LARGE SCALE GENOMIC DNA]</scope>
    <source>
        <strain evidence="1">Ta-2019</strain>
    </source>
</reference>
<evidence type="ECO:0000313" key="2">
    <source>
        <dbReference type="Proteomes" id="UP000824469"/>
    </source>
</evidence>
<proteinExistence type="predicted"/>
<organism evidence="1 2">
    <name type="scientific">Taxus chinensis</name>
    <name type="common">Chinese yew</name>
    <name type="synonym">Taxus wallichiana var. chinensis</name>
    <dbReference type="NCBI Taxonomy" id="29808"/>
    <lineage>
        <taxon>Eukaryota</taxon>
        <taxon>Viridiplantae</taxon>
        <taxon>Streptophyta</taxon>
        <taxon>Embryophyta</taxon>
        <taxon>Tracheophyta</taxon>
        <taxon>Spermatophyta</taxon>
        <taxon>Pinopsida</taxon>
        <taxon>Pinidae</taxon>
        <taxon>Conifers II</taxon>
        <taxon>Cupressales</taxon>
        <taxon>Taxaceae</taxon>
        <taxon>Taxus</taxon>
    </lineage>
</organism>
<dbReference type="EMBL" id="JAHRHJ020000009">
    <property type="protein sequence ID" value="KAH9300001.1"/>
    <property type="molecule type" value="Genomic_DNA"/>
</dbReference>
<sequence length="117" mass="13028">MEESTTVDELIGPFEEHFKKEARNTLSFNKDALESLSGICATIALIEEKHSSWFEKCKDINSILDGWTKTLSYVRIPHTDRVASAVAHFSKEFKGVEIFSAARDGDQSDSEIKSTGA</sequence>
<dbReference type="AlphaFoldDB" id="A0AA38CIB7"/>
<gene>
    <name evidence="1" type="ORF">KI387_011584</name>
</gene>
<name>A0AA38CIB7_TAXCH</name>